<reference evidence="1" key="1">
    <citation type="submission" date="2014-09" db="EMBL/GenBank/DDBJ databases">
        <title>Genome sequence of the luminous mushroom Mycena chlorophos for searching fungal bioluminescence genes.</title>
        <authorList>
            <person name="Tanaka Y."/>
            <person name="Kasuga D."/>
            <person name="Oba Y."/>
            <person name="Hase S."/>
            <person name="Sato K."/>
            <person name="Oba Y."/>
            <person name="Sakakibara Y."/>
        </authorList>
    </citation>
    <scope>NUCLEOTIDE SEQUENCE</scope>
</reference>
<dbReference type="EMBL" id="DF848868">
    <property type="protein sequence ID" value="GAT55025.1"/>
    <property type="molecule type" value="Genomic_DNA"/>
</dbReference>
<dbReference type="Proteomes" id="UP000815677">
    <property type="component" value="Unassembled WGS sequence"/>
</dbReference>
<accession>A0ABQ0LVA8</accession>
<name>A0ABQ0LVA8_MYCCL</name>
<keyword evidence="2" id="KW-1185">Reference proteome</keyword>
<protein>
    <submittedName>
        <fullName evidence="1">Uncharacterized protein</fullName>
    </submittedName>
</protein>
<sequence length="232" mass="25429">MEYQENNTLTARVEAGRVLPIRVWAIVGAEDTCRTTTTTVLNRCCAPTAPTSCFDRYPKPAPSETAVGTASKRARCILLHSRMQLNVVAQRFAAHSPAPAMPASLRNAFGASQTRESQRTEEWSEDTTSARLVVSRILGECWLEETRLHTSPDVDHLSRAYIPAPSIARRHRRLGPTSATCTHASASALAPEVRPTESAVLVAAWYSTPDSRSAMSPLRRRLSVMDIAIFGL</sequence>
<evidence type="ECO:0000313" key="2">
    <source>
        <dbReference type="Proteomes" id="UP000815677"/>
    </source>
</evidence>
<evidence type="ECO:0000313" key="1">
    <source>
        <dbReference type="EMBL" id="GAT55025.1"/>
    </source>
</evidence>
<gene>
    <name evidence="1" type="ORF">MCHLO_11836</name>
</gene>
<proteinExistence type="predicted"/>
<organism evidence="1 2">
    <name type="scientific">Mycena chlorophos</name>
    <name type="common">Agaric fungus</name>
    <name type="synonym">Agaricus chlorophos</name>
    <dbReference type="NCBI Taxonomy" id="658473"/>
    <lineage>
        <taxon>Eukaryota</taxon>
        <taxon>Fungi</taxon>
        <taxon>Dikarya</taxon>
        <taxon>Basidiomycota</taxon>
        <taxon>Agaricomycotina</taxon>
        <taxon>Agaricomycetes</taxon>
        <taxon>Agaricomycetidae</taxon>
        <taxon>Agaricales</taxon>
        <taxon>Marasmiineae</taxon>
        <taxon>Mycenaceae</taxon>
        <taxon>Mycena</taxon>
    </lineage>
</organism>